<feature type="region of interest" description="Disordered" evidence="1">
    <location>
        <begin position="58"/>
        <end position="77"/>
    </location>
</feature>
<comment type="caution">
    <text evidence="2">The sequence shown here is derived from an EMBL/GenBank/DDBJ whole genome shotgun (WGS) entry which is preliminary data.</text>
</comment>
<sequence length="77" mass="8409">MLSNPPLSLSQPDHLSQSHFLGLFNATSNGNAASDIVDVEIDTDQKCILEESLRRCSTTAKQASMGKDDEKVKQSCR</sequence>
<name>A0A835PXJ0_VANPL</name>
<dbReference type="AlphaFoldDB" id="A0A835PXJ0"/>
<dbReference type="OrthoDB" id="779048at2759"/>
<gene>
    <name evidence="2" type="ORF">HPP92_021125</name>
</gene>
<evidence type="ECO:0000313" key="2">
    <source>
        <dbReference type="EMBL" id="KAG0460828.1"/>
    </source>
</evidence>
<evidence type="ECO:0000256" key="1">
    <source>
        <dbReference type="SAM" id="MobiDB-lite"/>
    </source>
</evidence>
<reference evidence="2 3" key="1">
    <citation type="journal article" date="2020" name="Nat. Food">
        <title>A phased Vanilla planifolia genome enables genetic improvement of flavour and production.</title>
        <authorList>
            <person name="Hasing T."/>
            <person name="Tang H."/>
            <person name="Brym M."/>
            <person name="Khazi F."/>
            <person name="Huang T."/>
            <person name="Chambers A.H."/>
        </authorList>
    </citation>
    <scope>NUCLEOTIDE SEQUENCE [LARGE SCALE GENOMIC DNA]</scope>
    <source>
        <tissue evidence="2">Leaf</tissue>
    </source>
</reference>
<proteinExistence type="predicted"/>
<dbReference type="EMBL" id="JADCNL010000011">
    <property type="protein sequence ID" value="KAG0460828.1"/>
    <property type="molecule type" value="Genomic_DNA"/>
</dbReference>
<feature type="compositionally biased region" description="Basic and acidic residues" evidence="1">
    <location>
        <begin position="66"/>
        <end position="77"/>
    </location>
</feature>
<protein>
    <submittedName>
        <fullName evidence="2">Uncharacterized protein</fullName>
    </submittedName>
</protein>
<accession>A0A835PXJ0</accession>
<keyword evidence="3" id="KW-1185">Reference proteome</keyword>
<organism evidence="2 3">
    <name type="scientific">Vanilla planifolia</name>
    <name type="common">Vanilla</name>
    <dbReference type="NCBI Taxonomy" id="51239"/>
    <lineage>
        <taxon>Eukaryota</taxon>
        <taxon>Viridiplantae</taxon>
        <taxon>Streptophyta</taxon>
        <taxon>Embryophyta</taxon>
        <taxon>Tracheophyta</taxon>
        <taxon>Spermatophyta</taxon>
        <taxon>Magnoliopsida</taxon>
        <taxon>Liliopsida</taxon>
        <taxon>Asparagales</taxon>
        <taxon>Orchidaceae</taxon>
        <taxon>Vanilloideae</taxon>
        <taxon>Vanilleae</taxon>
        <taxon>Vanilla</taxon>
    </lineage>
</organism>
<dbReference type="Proteomes" id="UP000636800">
    <property type="component" value="Chromosome 11"/>
</dbReference>
<evidence type="ECO:0000313" key="3">
    <source>
        <dbReference type="Proteomes" id="UP000636800"/>
    </source>
</evidence>